<dbReference type="SUPFAM" id="SSF102405">
    <property type="entry name" value="MCP/YpsA-like"/>
    <property type="match status" value="1"/>
</dbReference>
<sequence>MSPFDLNLDDVDERTARALLAVISPPGTAAVMGGWVSARGAIETLRLALGSEPVDMHTLWEVDEWRTTIRERLAEPDIAGAFFTALAPDPRVLIPSDPHWPTGLEDLGHWAPLALWAEGNTSLLATPHTDRVAVVGRQAATEYGLVTAQKLAHDLAGRGLQVVSGGAHGIDLEAHRGAYVSGGATIVVLAGSLDNPLPPANMSLFHRIRDNGGVLLTETPPGILPSHAAARARHRITAALSGGMVAIEARNRSKTPGVCEEALALGRPLGAFPGPVTSLTSVASHELISSGEAVLVTNADDVARMLRRASRGAVPLEGPAPSQRPAPPHGRLR</sequence>
<proteinExistence type="inferred from homology"/>
<comment type="caution">
    <text evidence="4">The sequence shown here is derived from an EMBL/GenBank/DDBJ whole genome shotgun (WGS) entry which is preliminary data.</text>
</comment>
<accession>A0ABP8XKS3</accession>
<feature type="region of interest" description="Disordered" evidence="2">
    <location>
        <begin position="313"/>
        <end position="333"/>
    </location>
</feature>
<evidence type="ECO:0000256" key="1">
    <source>
        <dbReference type="ARBA" id="ARBA00006525"/>
    </source>
</evidence>
<dbReference type="EMBL" id="BAABHM010000013">
    <property type="protein sequence ID" value="GAA4707771.1"/>
    <property type="molecule type" value="Genomic_DNA"/>
</dbReference>
<feature type="domain" description="Smf/DprA SLOG" evidence="3">
    <location>
        <begin position="92"/>
        <end position="305"/>
    </location>
</feature>
<evidence type="ECO:0000256" key="2">
    <source>
        <dbReference type="SAM" id="MobiDB-lite"/>
    </source>
</evidence>
<dbReference type="InterPro" id="IPR057666">
    <property type="entry name" value="DrpA_SLOG"/>
</dbReference>
<evidence type="ECO:0000313" key="4">
    <source>
        <dbReference type="EMBL" id="GAA4707771.1"/>
    </source>
</evidence>
<evidence type="ECO:0000313" key="5">
    <source>
        <dbReference type="Proteomes" id="UP001500843"/>
    </source>
</evidence>
<dbReference type="PANTHER" id="PTHR43022:SF1">
    <property type="entry name" value="PROTEIN SMF"/>
    <property type="match status" value="1"/>
</dbReference>
<feature type="compositionally biased region" description="Pro residues" evidence="2">
    <location>
        <begin position="322"/>
        <end position="333"/>
    </location>
</feature>
<comment type="similarity">
    <text evidence="1">Belongs to the DprA/Smf family.</text>
</comment>
<dbReference type="Proteomes" id="UP001500843">
    <property type="component" value="Unassembled WGS sequence"/>
</dbReference>
<gene>
    <name evidence="4" type="ORF">GCM10023198_32840</name>
</gene>
<name>A0ABP8XKS3_9MICO</name>
<dbReference type="InterPro" id="IPR003488">
    <property type="entry name" value="DprA"/>
</dbReference>
<reference evidence="5" key="1">
    <citation type="journal article" date="2019" name="Int. J. Syst. Evol. Microbiol.">
        <title>The Global Catalogue of Microorganisms (GCM) 10K type strain sequencing project: providing services to taxonomists for standard genome sequencing and annotation.</title>
        <authorList>
            <consortium name="The Broad Institute Genomics Platform"/>
            <consortium name="The Broad Institute Genome Sequencing Center for Infectious Disease"/>
            <person name="Wu L."/>
            <person name="Ma J."/>
        </authorList>
    </citation>
    <scope>NUCLEOTIDE SEQUENCE [LARGE SCALE GENOMIC DNA]</scope>
    <source>
        <strain evidence="5">JCM 17975</strain>
    </source>
</reference>
<dbReference type="PANTHER" id="PTHR43022">
    <property type="entry name" value="PROTEIN SMF"/>
    <property type="match status" value="1"/>
</dbReference>
<protein>
    <recommendedName>
        <fullName evidence="3">Smf/DprA SLOG domain-containing protein</fullName>
    </recommendedName>
</protein>
<organism evidence="4 5">
    <name type="scientific">Promicromonospora umidemergens</name>
    <dbReference type="NCBI Taxonomy" id="629679"/>
    <lineage>
        <taxon>Bacteria</taxon>
        <taxon>Bacillati</taxon>
        <taxon>Actinomycetota</taxon>
        <taxon>Actinomycetes</taxon>
        <taxon>Micrococcales</taxon>
        <taxon>Promicromonosporaceae</taxon>
        <taxon>Promicromonospora</taxon>
    </lineage>
</organism>
<keyword evidence="5" id="KW-1185">Reference proteome</keyword>
<dbReference type="Pfam" id="PF02481">
    <property type="entry name" value="DNA_processg_A"/>
    <property type="match status" value="1"/>
</dbReference>
<dbReference type="RefSeq" id="WP_253873205.1">
    <property type="nucleotide sequence ID" value="NZ_BAABHM010000013.1"/>
</dbReference>
<dbReference type="Gene3D" id="3.40.50.450">
    <property type="match status" value="1"/>
</dbReference>
<evidence type="ECO:0000259" key="3">
    <source>
        <dbReference type="Pfam" id="PF02481"/>
    </source>
</evidence>